<dbReference type="RefSeq" id="WP_134436674.1">
    <property type="nucleotide sequence ID" value="NZ_SOML01000007.1"/>
</dbReference>
<evidence type="ECO:0000313" key="1">
    <source>
        <dbReference type="EMBL" id="TFD95655.1"/>
    </source>
</evidence>
<evidence type="ECO:0000313" key="2">
    <source>
        <dbReference type="Proteomes" id="UP000297861"/>
    </source>
</evidence>
<dbReference type="EMBL" id="SOML01000007">
    <property type="protein sequence ID" value="TFD95655.1"/>
    <property type="molecule type" value="Genomic_DNA"/>
</dbReference>
<sequence length="144" mass="17035">MIIQSKDMSPEEFVFKILERDVRNIQRAQKLIVSERIYVKGKDLKATKRRKGIGKRTGRLENSVTNPDYAIQGQGSEFTLVLNYPLHMRFLDMRHLGNWKIYRYPIWGIINNHTIPELISKYGETVEDRFGDALRNTFEKYNKK</sequence>
<organism evidence="1 2">
    <name type="scientific">Dysgonomonas capnocytophagoides</name>
    <dbReference type="NCBI Taxonomy" id="45254"/>
    <lineage>
        <taxon>Bacteria</taxon>
        <taxon>Pseudomonadati</taxon>
        <taxon>Bacteroidota</taxon>
        <taxon>Bacteroidia</taxon>
        <taxon>Bacteroidales</taxon>
        <taxon>Dysgonomonadaceae</taxon>
        <taxon>Dysgonomonas</taxon>
    </lineage>
</organism>
<protein>
    <submittedName>
        <fullName evidence="1">Uncharacterized protein</fullName>
    </submittedName>
</protein>
<name>A0A4Y8KZ39_9BACT</name>
<keyword evidence="2" id="KW-1185">Reference proteome</keyword>
<dbReference type="AlphaFoldDB" id="A0A4Y8KZ39"/>
<gene>
    <name evidence="1" type="ORF">E2605_12535</name>
</gene>
<comment type="caution">
    <text evidence="1">The sequence shown here is derived from an EMBL/GenBank/DDBJ whole genome shotgun (WGS) entry which is preliminary data.</text>
</comment>
<dbReference type="Proteomes" id="UP000297861">
    <property type="component" value="Unassembled WGS sequence"/>
</dbReference>
<dbReference type="OrthoDB" id="1048765at2"/>
<proteinExistence type="predicted"/>
<accession>A0A4Y8KZ39</accession>
<reference evidence="1 2" key="1">
    <citation type="submission" date="2019-03" db="EMBL/GenBank/DDBJ databases">
        <title>San Antonio Military Medical Center submission to MRSN (WRAIR), pending publication.</title>
        <authorList>
            <person name="Blyth D.M."/>
            <person name="Mccarthy S.L."/>
            <person name="Schall S.E."/>
            <person name="Stam J.A."/>
            <person name="Ong A.C."/>
            <person name="Mcgann P.T."/>
        </authorList>
    </citation>
    <scope>NUCLEOTIDE SEQUENCE [LARGE SCALE GENOMIC DNA]</scope>
    <source>
        <strain evidence="1 2">MRSN571793</strain>
    </source>
</reference>